<evidence type="ECO:0000313" key="3">
    <source>
        <dbReference type="Proteomes" id="UP001596086"/>
    </source>
</evidence>
<dbReference type="Pfam" id="PF05136">
    <property type="entry name" value="Phage_portal_2"/>
    <property type="match status" value="1"/>
</dbReference>
<keyword evidence="3" id="KW-1185">Reference proteome</keyword>
<dbReference type="RefSeq" id="WP_379768671.1">
    <property type="nucleotide sequence ID" value="NZ_JBHSMZ010000004.1"/>
</dbReference>
<reference evidence="3" key="1">
    <citation type="journal article" date="2019" name="Int. J. Syst. Evol. Microbiol.">
        <title>The Global Catalogue of Microorganisms (GCM) 10K type strain sequencing project: providing services to taxonomists for standard genome sequencing and annotation.</title>
        <authorList>
            <consortium name="The Broad Institute Genomics Platform"/>
            <consortium name="The Broad Institute Genome Sequencing Center for Infectious Disease"/>
            <person name="Wu L."/>
            <person name="Ma J."/>
        </authorList>
    </citation>
    <scope>NUCLEOTIDE SEQUENCE [LARGE SCALE GENOMIC DNA]</scope>
    <source>
        <strain evidence="3">CGMCC 4.5798</strain>
    </source>
</reference>
<comment type="caution">
    <text evidence="2">The sequence shown here is derived from an EMBL/GenBank/DDBJ whole genome shotgun (WGS) entry which is preliminary data.</text>
</comment>
<sequence length="493" mass="54063">MPNLLDRIVGWVSPQAGISRHFARKRLERAYEAASPRDPWRPRRAGASANADHQADARTLRNKARALVQNVPYCTAALTGLVSATVGTGIVPRATGAEEAKLNALFLQWSKVCDADGRYDYYGLQKAAETALEQDGEVLVRLRPRRPTDGLPVPLQLQLLEIDWLDSDRMGTYGGNQIVNGIEYDVLGAVAAYYLWDQHPGDTALIRGRKAQSSRVSAKNIIHLFSPDRPGQGRGFTRFAPVIARVRDLQLYEDAELARKNLETRLSVLASGDTSSMENPAALGDGGASQSQGVRDLGELGGGNIFGMPGGMNFTVVEPKAAPGYVDYVKYQLHLIAAGLGVPYEMLTGDMAEVNFSSARVRLLDFRRAIQQHQWLVLIPKLLVPIHEAFVEAAYLAGKVRTRDAAVEFSPPKWDYVNPEQDVKADLAEIGAGLSTISEKLRQRGYDPDVVFDEWKSDYDKLKSLGILETMLFMQRGNLPTASANDSASGAQK</sequence>
<dbReference type="Proteomes" id="UP001596086">
    <property type="component" value="Unassembled WGS sequence"/>
</dbReference>
<organism evidence="2 3">
    <name type="scientific">Massilia aerilata</name>
    <dbReference type="NCBI Taxonomy" id="453817"/>
    <lineage>
        <taxon>Bacteria</taxon>
        <taxon>Pseudomonadati</taxon>
        <taxon>Pseudomonadota</taxon>
        <taxon>Betaproteobacteria</taxon>
        <taxon>Burkholderiales</taxon>
        <taxon>Oxalobacteraceae</taxon>
        <taxon>Telluria group</taxon>
        <taxon>Massilia</taxon>
    </lineage>
</organism>
<dbReference type="EMBL" id="JBHSMZ010000004">
    <property type="protein sequence ID" value="MFC5548188.1"/>
    <property type="molecule type" value="Genomic_DNA"/>
</dbReference>
<accession>A0ABW0RUQ7</accession>
<name>A0ABW0RUQ7_9BURK</name>
<protein>
    <submittedName>
        <fullName evidence="2">Phage portal protein</fullName>
    </submittedName>
</protein>
<feature type="region of interest" description="Disordered" evidence="1">
    <location>
        <begin position="33"/>
        <end position="55"/>
    </location>
</feature>
<proteinExistence type="predicted"/>
<dbReference type="NCBIfam" id="TIGR01539">
    <property type="entry name" value="portal_lambda"/>
    <property type="match status" value="1"/>
</dbReference>
<gene>
    <name evidence="2" type="ORF">ACFPO9_06630</name>
</gene>
<evidence type="ECO:0000313" key="2">
    <source>
        <dbReference type="EMBL" id="MFC5548188.1"/>
    </source>
</evidence>
<dbReference type="InterPro" id="IPR006429">
    <property type="entry name" value="Phage_lambda_portal"/>
</dbReference>
<evidence type="ECO:0000256" key="1">
    <source>
        <dbReference type="SAM" id="MobiDB-lite"/>
    </source>
</evidence>